<dbReference type="InterPro" id="IPR045009">
    <property type="entry name" value="CASPL-5"/>
</dbReference>
<feature type="transmembrane region" description="Helical" evidence="8">
    <location>
        <begin position="41"/>
        <end position="61"/>
    </location>
</feature>
<dbReference type="PANTHER" id="PTHR32021">
    <property type="entry name" value="CASP-LIKE PROTEIN 5B3"/>
    <property type="match status" value="1"/>
</dbReference>
<evidence type="ECO:0000259" key="9">
    <source>
        <dbReference type="Pfam" id="PF04535"/>
    </source>
</evidence>
<feature type="transmembrane region" description="Helical" evidence="8">
    <location>
        <begin position="67"/>
        <end position="93"/>
    </location>
</feature>
<accession>V4LK01</accession>
<dbReference type="InterPro" id="IPR006702">
    <property type="entry name" value="CASP_dom"/>
</dbReference>
<evidence type="ECO:0000256" key="6">
    <source>
        <dbReference type="ARBA" id="ARBA00022989"/>
    </source>
</evidence>
<keyword evidence="4 8" id="KW-1003">Cell membrane</keyword>
<organism evidence="10 11">
    <name type="scientific">Eutrema salsugineum</name>
    <name type="common">Saltwater cress</name>
    <name type="synonym">Sisymbrium salsugineum</name>
    <dbReference type="NCBI Taxonomy" id="72664"/>
    <lineage>
        <taxon>Eukaryota</taxon>
        <taxon>Viridiplantae</taxon>
        <taxon>Streptophyta</taxon>
        <taxon>Embryophyta</taxon>
        <taxon>Tracheophyta</taxon>
        <taxon>Spermatophyta</taxon>
        <taxon>Magnoliopsida</taxon>
        <taxon>eudicotyledons</taxon>
        <taxon>Gunneridae</taxon>
        <taxon>Pentapetalae</taxon>
        <taxon>rosids</taxon>
        <taxon>malvids</taxon>
        <taxon>Brassicales</taxon>
        <taxon>Brassicaceae</taxon>
        <taxon>Eutremeae</taxon>
        <taxon>Eutrema</taxon>
    </lineage>
</organism>
<evidence type="ECO:0000313" key="11">
    <source>
        <dbReference type="Proteomes" id="UP000030689"/>
    </source>
</evidence>
<name>V4LK01_EUTSA</name>
<evidence type="ECO:0000256" key="8">
    <source>
        <dbReference type="RuleBase" id="RU361233"/>
    </source>
</evidence>
<evidence type="ECO:0000256" key="2">
    <source>
        <dbReference type="ARBA" id="ARBA00007651"/>
    </source>
</evidence>
<dbReference type="GO" id="GO:0005886">
    <property type="term" value="C:plasma membrane"/>
    <property type="evidence" value="ECO:0007669"/>
    <property type="project" value="UniProtKB-SubCell"/>
</dbReference>
<dbReference type="Pfam" id="PF04535">
    <property type="entry name" value="CASP_dom"/>
    <property type="match status" value="1"/>
</dbReference>
<evidence type="ECO:0000256" key="4">
    <source>
        <dbReference type="ARBA" id="ARBA00022475"/>
    </source>
</evidence>
<evidence type="ECO:0000256" key="3">
    <source>
        <dbReference type="ARBA" id="ARBA00011489"/>
    </source>
</evidence>
<comment type="subcellular location">
    <subcellularLocation>
        <location evidence="1 8">Cell membrane</location>
        <topology evidence="1 8">Multi-pass membrane protein</topology>
    </subcellularLocation>
</comment>
<feature type="transmembrane region" description="Helical" evidence="8">
    <location>
        <begin position="105"/>
        <end position="134"/>
    </location>
</feature>
<protein>
    <recommendedName>
        <fullName evidence="8">CASP-like protein</fullName>
    </recommendedName>
</protein>
<keyword evidence="6 8" id="KW-1133">Transmembrane helix</keyword>
<comment type="subunit">
    <text evidence="3 8">Homodimer and heterodimers.</text>
</comment>
<evidence type="ECO:0000313" key="10">
    <source>
        <dbReference type="EMBL" id="ESQ40123.1"/>
    </source>
</evidence>
<keyword evidence="11" id="KW-1185">Reference proteome</keyword>
<evidence type="ECO:0000256" key="7">
    <source>
        <dbReference type="ARBA" id="ARBA00023136"/>
    </source>
</evidence>
<comment type="similarity">
    <text evidence="2 8">Belongs to the Casparian strip membrane proteins (CASP) family.</text>
</comment>
<gene>
    <name evidence="10" type="ORF">EUTSA_v10014817mg</name>
</gene>
<dbReference type="KEGG" id="eus:EUTSA_v10014817mg"/>
<keyword evidence="7 8" id="KW-0472">Membrane</keyword>
<dbReference type="Proteomes" id="UP000030689">
    <property type="component" value="Unassembled WGS sequence"/>
</dbReference>
<evidence type="ECO:0000256" key="5">
    <source>
        <dbReference type="ARBA" id="ARBA00022692"/>
    </source>
</evidence>
<evidence type="ECO:0000256" key="1">
    <source>
        <dbReference type="ARBA" id="ARBA00004651"/>
    </source>
</evidence>
<sequence length="178" mass="19624">MILSENFLKYSERFRNLRFWFLICSWSMKKMIGSPGTMSGLILRIGQCATAAASIGVMVSAPGFSSYTAFCFLVASMGLQLIWSFGLACLDVYAIRRKSDLQTPILLSLFTVGDWVTALLSLAAACSSAGVTVLFTKDTEFCRQTSLSCDRFQISVGLAFFNWVLAAISSHAMFWILT</sequence>
<dbReference type="AlphaFoldDB" id="V4LK01"/>
<dbReference type="OMA" id="CDRFQIS"/>
<proteinExistence type="inferred from homology"/>
<dbReference type="eggNOG" id="ENOG502RXNM">
    <property type="taxonomic scope" value="Eukaryota"/>
</dbReference>
<dbReference type="Gramene" id="ESQ40123">
    <property type="protein sequence ID" value="ESQ40123"/>
    <property type="gene ID" value="EUTSA_v10014817mg"/>
</dbReference>
<dbReference type="STRING" id="72664.V4LK01"/>
<dbReference type="PANTHER" id="PTHR32021:SF48">
    <property type="entry name" value="CASP-LIKE PROTEIN 5B1"/>
    <property type="match status" value="1"/>
</dbReference>
<keyword evidence="5 8" id="KW-0812">Transmembrane</keyword>
<dbReference type="EMBL" id="KI517464">
    <property type="protein sequence ID" value="ESQ40123.1"/>
    <property type="molecule type" value="Genomic_DNA"/>
</dbReference>
<feature type="transmembrane region" description="Helical" evidence="8">
    <location>
        <begin position="154"/>
        <end position="177"/>
    </location>
</feature>
<reference evidence="10 11" key="1">
    <citation type="journal article" date="2013" name="Front. Plant Sci.">
        <title>The Reference Genome of the Halophytic Plant Eutrema salsugineum.</title>
        <authorList>
            <person name="Yang R."/>
            <person name="Jarvis D.E."/>
            <person name="Chen H."/>
            <person name="Beilstein M.A."/>
            <person name="Grimwood J."/>
            <person name="Jenkins J."/>
            <person name="Shu S."/>
            <person name="Prochnik S."/>
            <person name="Xin M."/>
            <person name="Ma C."/>
            <person name="Schmutz J."/>
            <person name="Wing R.A."/>
            <person name="Mitchell-Olds T."/>
            <person name="Schumaker K.S."/>
            <person name="Wang X."/>
        </authorList>
    </citation>
    <scope>NUCLEOTIDE SEQUENCE [LARGE SCALE GENOMIC DNA]</scope>
</reference>
<feature type="domain" description="Casparian strip membrane protein" evidence="9">
    <location>
        <begin position="34"/>
        <end position="165"/>
    </location>
</feature>